<accession>A0A9Q0Q3U5</accession>
<comment type="caution">
    <text evidence="1">The sequence shown here is derived from an EMBL/GenBank/DDBJ whole genome shotgun (WGS) entry which is preliminary data.</text>
</comment>
<evidence type="ECO:0000313" key="1">
    <source>
        <dbReference type="EMBL" id="KAJ6699548.1"/>
    </source>
</evidence>
<dbReference type="InterPro" id="IPR003428">
    <property type="entry name" value="MAM33"/>
</dbReference>
<keyword evidence="2" id="KW-1185">Reference proteome</keyword>
<reference evidence="1" key="2">
    <citation type="journal article" date="2023" name="Int. J. Mol. Sci.">
        <title>De Novo Assembly and Annotation of 11 Diverse Shrub Willow (Salix) Genomes Reveals Novel Gene Organization in Sex-Linked Regions.</title>
        <authorList>
            <person name="Hyden B."/>
            <person name="Feng K."/>
            <person name="Yates T.B."/>
            <person name="Jawdy S."/>
            <person name="Cereghino C."/>
            <person name="Smart L.B."/>
            <person name="Muchero W."/>
        </authorList>
    </citation>
    <scope>NUCLEOTIDE SEQUENCE</scope>
    <source>
        <tissue evidence="1">Shoot tip</tissue>
    </source>
</reference>
<dbReference type="PANTHER" id="PTHR10826:SF27">
    <property type="entry name" value="OS06G0326500 PROTEIN"/>
    <property type="match status" value="1"/>
</dbReference>
<dbReference type="Proteomes" id="UP001151532">
    <property type="component" value="Chromosome 6"/>
</dbReference>
<protein>
    <submittedName>
        <fullName evidence="1">COMPLEMENT COMPONENT 1</fullName>
    </submittedName>
</protein>
<dbReference type="AlphaFoldDB" id="A0A9Q0Q3U5"/>
<dbReference type="PANTHER" id="PTHR10826">
    <property type="entry name" value="COMPLEMENT COMPONENT 1"/>
    <property type="match status" value="1"/>
</dbReference>
<dbReference type="Gene3D" id="3.10.280.10">
    <property type="entry name" value="Mitochondrial glycoprotein"/>
    <property type="match status" value="1"/>
</dbReference>
<dbReference type="Pfam" id="PF02330">
    <property type="entry name" value="MAM33"/>
    <property type="match status" value="1"/>
</dbReference>
<name>A0A9Q0Q3U5_SALPP</name>
<dbReference type="EMBL" id="JAPFFK010000017">
    <property type="protein sequence ID" value="KAJ6699548.1"/>
    <property type="molecule type" value="Genomic_DNA"/>
</dbReference>
<dbReference type="SUPFAM" id="SSF54529">
    <property type="entry name" value="Mitochondrial glycoprotein MAM33-like"/>
    <property type="match status" value="1"/>
</dbReference>
<evidence type="ECO:0000313" key="2">
    <source>
        <dbReference type="Proteomes" id="UP001151532"/>
    </source>
</evidence>
<proteinExistence type="predicted"/>
<dbReference type="GO" id="GO:0005759">
    <property type="term" value="C:mitochondrial matrix"/>
    <property type="evidence" value="ECO:0007669"/>
    <property type="project" value="InterPro"/>
</dbReference>
<dbReference type="InterPro" id="IPR036561">
    <property type="entry name" value="MAM33_sf"/>
</dbReference>
<sequence>MAFNSVLRRASKCFLPLAIRTVGSLRTVQRAIPTVLFVENRTTPRTFLPFSHFSTAATAEKPIADDNLIRVLESEIDCIEEPQDEENIPNEFPFEIEDNPGDRTISLNRKFQDETIKIEVDMPNVSIDVEDADDNTKDSDVSSIPLVVSISKGSGQFMEFGITAFPDEITIDSLSIKNPENSDELAYAGPDFNDLDENLQNAFHKHLEIRGIKPSTTNVLFDYMANKDNKGIPAMAEEPQEFCGDVTLWTRNNYLRGDQFMWLMAISACCSDIVLF</sequence>
<reference evidence="1" key="1">
    <citation type="submission" date="2022-11" db="EMBL/GenBank/DDBJ databases">
        <authorList>
            <person name="Hyden B.L."/>
            <person name="Feng K."/>
            <person name="Yates T."/>
            <person name="Jawdy S."/>
            <person name="Smart L.B."/>
            <person name="Muchero W."/>
        </authorList>
    </citation>
    <scope>NUCLEOTIDE SEQUENCE</scope>
    <source>
        <tissue evidence="1">Shoot tip</tissue>
    </source>
</reference>
<organism evidence="1 2">
    <name type="scientific">Salix purpurea</name>
    <name type="common">Purple osier willow</name>
    <dbReference type="NCBI Taxonomy" id="77065"/>
    <lineage>
        <taxon>Eukaryota</taxon>
        <taxon>Viridiplantae</taxon>
        <taxon>Streptophyta</taxon>
        <taxon>Embryophyta</taxon>
        <taxon>Tracheophyta</taxon>
        <taxon>Spermatophyta</taxon>
        <taxon>Magnoliopsida</taxon>
        <taxon>eudicotyledons</taxon>
        <taxon>Gunneridae</taxon>
        <taxon>Pentapetalae</taxon>
        <taxon>rosids</taxon>
        <taxon>fabids</taxon>
        <taxon>Malpighiales</taxon>
        <taxon>Salicaceae</taxon>
        <taxon>Saliceae</taxon>
        <taxon>Salix</taxon>
    </lineage>
</organism>
<dbReference type="OrthoDB" id="278212at2759"/>
<gene>
    <name evidence="1" type="ORF">OIU79_012750</name>
</gene>